<comment type="caution">
    <text evidence="2">The sequence shown here is derived from an EMBL/GenBank/DDBJ whole genome shotgun (WGS) entry which is preliminary data.</text>
</comment>
<accession>A0A9P4IBV4</accession>
<feature type="region of interest" description="Disordered" evidence="1">
    <location>
        <begin position="35"/>
        <end position="105"/>
    </location>
</feature>
<dbReference type="PANTHER" id="PTHR37540:SF5">
    <property type="entry name" value="TRANSCRIPTION FACTOR DOMAIN-CONTAINING PROTEIN"/>
    <property type="match status" value="1"/>
</dbReference>
<gene>
    <name evidence="2" type="ORF">NA57DRAFT_79143</name>
</gene>
<organism evidence="2 3">
    <name type="scientific">Rhizodiscina lignyota</name>
    <dbReference type="NCBI Taxonomy" id="1504668"/>
    <lineage>
        <taxon>Eukaryota</taxon>
        <taxon>Fungi</taxon>
        <taxon>Dikarya</taxon>
        <taxon>Ascomycota</taxon>
        <taxon>Pezizomycotina</taxon>
        <taxon>Dothideomycetes</taxon>
        <taxon>Pleosporomycetidae</taxon>
        <taxon>Aulographales</taxon>
        <taxon>Rhizodiscinaceae</taxon>
        <taxon>Rhizodiscina</taxon>
    </lineage>
</organism>
<evidence type="ECO:0000313" key="2">
    <source>
        <dbReference type="EMBL" id="KAF2095416.1"/>
    </source>
</evidence>
<sequence length="474" mass="53480">MDSQASSGSLPLGRARGARRTLEFITYTNPNMARSAANRQRVRSQAMRDFHGRSELPKRRKNEIELDISPLLQRTAESNGRTSSAERKAEGEATPPSPTTPLSVSRLDPFFKYPVSMGHRERELYDHLYDETCVMFRIMRNIGFLNRVRATLAFSQLLAMASWHLSHLNRDERTTEHLGYNLTATQQLQNQIGNPRESSTDDAIGAVLVFACCANLLHDTESLTIHMNGLKLLIEGRGGVHTLDSNYTLRTVLYWADINGAVLQDVAPRFPKPEHLLPRPSFRDDAVLSQAPSETLIARLISGFCSELQEVQDIMRAERRKRHLWDDPLFPGFHLSPVLGDLLAMRVEVDYEDIASVMLEAFRLAAILYVSSLRAKFGVDTLSADPVYGAKLRTLLMFSSLRQEAPPRLLVWILSTASSAEHIPAERNWFAEISREVLAAENIVSFEALLAIISQLVWAEDFLVYQTNILRGFF</sequence>
<dbReference type="PANTHER" id="PTHR37540">
    <property type="entry name" value="TRANSCRIPTION FACTOR (ACR-2), PUTATIVE-RELATED-RELATED"/>
    <property type="match status" value="1"/>
</dbReference>
<dbReference type="AlphaFoldDB" id="A0A9P4IBV4"/>
<protein>
    <submittedName>
        <fullName evidence="2">Uncharacterized protein</fullName>
    </submittedName>
</protein>
<dbReference type="Proteomes" id="UP000799772">
    <property type="component" value="Unassembled WGS sequence"/>
</dbReference>
<dbReference type="Pfam" id="PF11951">
    <property type="entry name" value="Fungal_trans_2"/>
    <property type="match status" value="1"/>
</dbReference>
<evidence type="ECO:0000256" key="1">
    <source>
        <dbReference type="SAM" id="MobiDB-lite"/>
    </source>
</evidence>
<dbReference type="InterPro" id="IPR021858">
    <property type="entry name" value="Fun_TF"/>
</dbReference>
<dbReference type="OrthoDB" id="4159781at2759"/>
<feature type="compositionally biased region" description="Basic and acidic residues" evidence="1">
    <location>
        <begin position="46"/>
        <end position="57"/>
    </location>
</feature>
<name>A0A9P4IBV4_9PEZI</name>
<proteinExistence type="predicted"/>
<dbReference type="EMBL" id="ML978131">
    <property type="protein sequence ID" value="KAF2095416.1"/>
    <property type="molecule type" value="Genomic_DNA"/>
</dbReference>
<keyword evidence="3" id="KW-1185">Reference proteome</keyword>
<reference evidence="2" key="1">
    <citation type="journal article" date="2020" name="Stud. Mycol.">
        <title>101 Dothideomycetes genomes: a test case for predicting lifestyles and emergence of pathogens.</title>
        <authorList>
            <person name="Haridas S."/>
            <person name="Albert R."/>
            <person name="Binder M."/>
            <person name="Bloem J."/>
            <person name="Labutti K."/>
            <person name="Salamov A."/>
            <person name="Andreopoulos B."/>
            <person name="Baker S."/>
            <person name="Barry K."/>
            <person name="Bills G."/>
            <person name="Bluhm B."/>
            <person name="Cannon C."/>
            <person name="Castanera R."/>
            <person name="Culley D."/>
            <person name="Daum C."/>
            <person name="Ezra D."/>
            <person name="Gonzalez J."/>
            <person name="Henrissat B."/>
            <person name="Kuo A."/>
            <person name="Liang C."/>
            <person name="Lipzen A."/>
            <person name="Lutzoni F."/>
            <person name="Magnuson J."/>
            <person name="Mondo S."/>
            <person name="Nolan M."/>
            <person name="Ohm R."/>
            <person name="Pangilinan J."/>
            <person name="Park H.-J."/>
            <person name="Ramirez L."/>
            <person name="Alfaro M."/>
            <person name="Sun H."/>
            <person name="Tritt A."/>
            <person name="Yoshinaga Y."/>
            <person name="Zwiers L.-H."/>
            <person name="Turgeon B."/>
            <person name="Goodwin S."/>
            <person name="Spatafora J."/>
            <person name="Crous P."/>
            <person name="Grigoriev I."/>
        </authorList>
    </citation>
    <scope>NUCLEOTIDE SEQUENCE</scope>
    <source>
        <strain evidence="2">CBS 133067</strain>
    </source>
</reference>
<evidence type="ECO:0000313" key="3">
    <source>
        <dbReference type="Proteomes" id="UP000799772"/>
    </source>
</evidence>